<name>A0A0P1GH45_9RHOB</name>
<evidence type="ECO:0000313" key="6">
    <source>
        <dbReference type="EMBL" id="CUH81166.1"/>
    </source>
</evidence>
<evidence type="ECO:0000256" key="1">
    <source>
        <dbReference type="ARBA" id="ARBA00023015"/>
    </source>
</evidence>
<sequence length="217" mass="23748">MTSGEIRYAIAGKRKRARSDGEKEARRGAILNAARAMIGQTGFESLTMNAIAKEAGVSKGTLYLYARTKEELLLALFADAMEQVVQQIEAEATPETLARVLVDAPAQVPVFLPLLARLFTVIETNIAPEPLFEQKRRMREMGLRVAQVLAAQTGASLERTREASMVLMLSMQGAAQFDIAAARKPDDVPEDLAPMFAKETFRTSYAMAVRLVLDGLS</sequence>
<organism evidence="6 7">
    <name type="scientific">Tropicibacter naphthalenivorans</name>
    <dbReference type="NCBI Taxonomy" id="441103"/>
    <lineage>
        <taxon>Bacteria</taxon>
        <taxon>Pseudomonadati</taxon>
        <taxon>Pseudomonadota</taxon>
        <taxon>Alphaproteobacteria</taxon>
        <taxon>Rhodobacterales</taxon>
        <taxon>Roseobacteraceae</taxon>
        <taxon>Tropicibacter</taxon>
    </lineage>
</organism>
<dbReference type="PRINTS" id="PR00455">
    <property type="entry name" value="HTHTETR"/>
</dbReference>
<evidence type="ECO:0000256" key="2">
    <source>
        <dbReference type="ARBA" id="ARBA00023125"/>
    </source>
</evidence>
<dbReference type="OrthoDB" id="9816431at2"/>
<keyword evidence="7" id="KW-1185">Reference proteome</keyword>
<evidence type="ECO:0000256" key="3">
    <source>
        <dbReference type="ARBA" id="ARBA00023163"/>
    </source>
</evidence>
<dbReference type="PROSITE" id="PS50977">
    <property type="entry name" value="HTH_TETR_2"/>
    <property type="match status" value="1"/>
</dbReference>
<dbReference type="InterPro" id="IPR050109">
    <property type="entry name" value="HTH-type_TetR-like_transc_reg"/>
</dbReference>
<proteinExistence type="predicted"/>
<dbReference type="GO" id="GO:0003700">
    <property type="term" value="F:DNA-binding transcription factor activity"/>
    <property type="evidence" value="ECO:0007669"/>
    <property type="project" value="TreeGrafter"/>
</dbReference>
<dbReference type="InterPro" id="IPR001647">
    <property type="entry name" value="HTH_TetR"/>
</dbReference>
<dbReference type="RefSeq" id="WP_058248787.1">
    <property type="nucleotide sequence ID" value="NZ_CYSE01000007.1"/>
</dbReference>
<dbReference type="AlphaFoldDB" id="A0A0P1GH45"/>
<reference evidence="6 7" key="1">
    <citation type="submission" date="2015-09" db="EMBL/GenBank/DDBJ databases">
        <authorList>
            <consortium name="Swine Surveillance"/>
        </authorList>
    </citation>
    <scope>NUCLEOTIDE SEQUENCE [LARGE SCALE GENOMIC DNA]</scope>
    <source>
        <strain evidence="6 7">CECT 7648</strain>
    </source>
</reference>
<evidence type="ECO:0000259" key="5">
    <source>
        <dbReference type="PROSITE" id="PS50977"/>
    </source>
</evidence>
<feature type="domain" description="HTH tetR-type" evidence="5">
    <location>
        <begin position="24"/>
        <end position="84"/>
    </location>
</feature>
<keyword evidence="1" id="KW-0805">Transcription regulation</keyword>
<dbReference type="PANTHER" id="PTHR30055">
    <property type="entry name" value="HTH-TYPE TRANSCRIPTIONAL REGULATOR RUTR"/>
    <property type="match status" value="1"/>
</dbReference>
<dbReference type="InterPro" id="IPR041483">
    <property type="entry name" value="TetR_C_34"/>
</dbReference>
<accession>A0A0P1GH45</accession>
<dbReference type="SUPFAM" id="SSF46689">
    <property type="entry name" value="Homeodomain-like"/>
    <property type="match status" value="1"/>
</dbReference>
<dbReference type="PANTHER" id="PTHR30055:SF234">
    <property type="entry name" value="HTH-TYPE TRANSCRIPTIONAL REGULATOR BETI"/>
    <property type="match status" value="1"/>
</dbReference>
<keyword evidence="2 4" id="KW-0238">DNA-binding</keyword>
<dbReference type="Proteomes" id="UP000054935">
    <property type="component" value="Unassembled WGS sequence"/>
</dbReference>
<dbReference type="GO" id="GO:0000976">
    <property type="term" value="F:transcription cis-regulatory region binding"/>
    <property type="evidence" value="ECO:0007669"/>
    <property type="project" value="TreeGrafter"/>
</dbReference>
<dbReference type="EMBL" id="CYSE01000007">
    <property type="protein sequence ID" value="CUH81166.1"/>
    <property type="molecule type" value="Genomic_DNA"/>
</dbReference>
<protein>
    <submittedName>
        <fullName evidence="6">Fatty acid metabolism regulator protein</fullName>
    </submittedName>
</protein>
<dbReference type="Pfam" id="PF17929">
    <property type="entry name" value="TetR_C_34"/>
    <property type="match status" value="1"/>
</dbReference>
<evidence type="ECO:0000313" key="7">
    <source>
        <dbReference type="Proteomes" id="UP000054935"/>
    </source>
</evidence>
<evidence type="ECO:0000256" key="4">
    <source>
        <dbReference type="PROSITE-ProRule" id="PRU00335"/>
    </source>
</evidence>
<dbReference type="Gene3D" id="1.10.357.10">
    <property type="entry name" value="Tetracycline Repressor, domain 2"/>
    <property type="match status" value="1"/>
</dbReference>
<keyword evidence="3" id="KW-0804">Transcription</keyword>
<gene>
    <name evidence="6" type="primary">fadR</name>
    <name evidence="6" type="ORF">TRN7648_03347</name>
</gene>
<feature type="DNA-binding region" description="H-T-H motif" evidence="4">
    <location>
        <begin position="47"/>
        <end position="66"/>
    </location>
</feature>
<dbReference type="InterPro" id="IPR009057">
    <property type="entry name" value="Homeodomain-like_sf"/>
</dbReference>
<dbReference type="Pfam" id="PF00440">
    <property type="entry name" value="TetR_N"/>
    <property type="match status" value="1"/>
</dbReference>
<dbReference type="STRING" id="441103.TRN7648_03347"/>